<dbReference type="InterPro" id="IPR051656">
    <property type="entry name" value="LEM_domain"/>
</dbReference>
<feature type="region of interest" description="Disordered" evidence="1">
    <location>
        <begin position="1"/>
        <end position="99"/>
    </location>
</feature>
<keyword evidence="4" id="KW-1185">Reference proteome</keyword>
<evidence type="ECO:0000313" key="3">
    <source>
        <dbReference type="EMBL" id="KAF0295233.1"/>
    </source>
</evidence>
<proteinExistence type="predicted"/>
<sequence>MDLSGLSNDELAHQLRSHGVSPGPIVGSTRRLYERKLASLMADGRPDGPAVSPQSPAAASDGGAARRRLGGGSDVFLRDETDQPSPRRAVSDLRGSPTRVRDLSTAQLNNSRSGVDSVVDYEEELRPWVRQFIKLLILLTLVAAGYYVYQNGADWPAVKYLQETARAGPAPTRPPLVAPPPAAGVKD</sequence>
<dbReference type="AlphaFoldDB" id="A0A6A4VNL2"/>
<dbReference type="PROSITE" id="PS50954">
    <property type="entry name" value="LEM"/>
    <property type="match status" value="1"/>
</dbReference>
<evidence type="ECO:0000259" key="2">
    <source>
        <dbReference type="PROSITE" id="PS50954"/>
    </source>
</evidence>
<dbReference type="PANTHER" id="PTHR12019:SF9">
    <property type="entry name" value="THYMOPOIETIN"/>
    <property type="match status" value="1"/>
</dbReference>
<feature type="compositionally biased region" description="Pro residues" evidence="1">
    <location>
        <begin position="171"/>
        <end position="187"/>
    </location>
</feature>
<name>A0A6A4VNL2_AMPAM</name>
<dbReference type="PANTHER" id="PTHR12019">
    <property type="entry name" value="LAMINA-ASSOCIATED POLYPEPTIDE THYMOPOIETIN"/>
    <property type="match status" value="1"/>
</dbReference>
<dbReference type="CDD" id="cd12940">
    <property type="entry name" value="LEM_LAP2_LEMD1"/>
    <property type="match status" value="1"/>
</dbReference>
<feature type="region of interest" description="Disordered" evidence="1">
    <location>
        <begin position="167"/>
        <end position="187"/>
    </location>
</feature>
<comment type="caution">
    <text evidence="3">The sequence shown here is derived from an EMBL/GenBank/DDBJ whole genome shotgun (WGS) entry which is preliminary data.</text>
</comment>
<dbReference type="InterPro" id="IPR011015">
    <property type="entry name" value="LEM/LEM-like_dom_sf"/>
</dbReference>
<dbReference type="OrthoDB" id="6363067at2759"/>
<dbReference type="EMBL" id="VIIS01001631">
    <property type="protein sequence ID" value="KAF0295233.1"/>
    <property type="molecule type" value="Genomic_DNA"/>
</dbReference>
<dbReference type="FunFam" id="1.10.720.40:FF:000001">
    <property type="entry name" value="LEM domain containing 2, isoform CRA_a"/>
    <property type="match status" value="1"/>
</dbReference>
<dbReference type="Proteomes" id="UP000440578">
    <property type="component" value="Unassembled WGS sequence"/>
</dbReference>
<feature type="compositionally biased region" description="Low complexity" evidence="1">
    <location>
        <begin position="49"/>
        <end position="63"/>
    </location>
</feature>
<dbReference type="Gene3D" id="1.10.720.40">
    <property type="match status" value="1"/>
</dbReference>
<dbReference type="EMBL" id="VIIS01001631">
    <property type="protein sequence ID" value="KAF0295234.1"/>
    <property type="molecule type" value="Genomic_DNA"/>
</dbReference>
<dbReference type="SUPFAM" id="SSF63451">
    <property type="entry name" value="LEM domain"/>
    <property type="match status" value="1"/>
</dbReference>
<organism evidence="3 4">
    <name type="scientific">Amphibalanus amphitrite</name>
    <name type="common">Striped barnacle</name>
    <name type="synonym">Balanus amphitrite</name>
    <dbReference type="NCBI Taxonomy" id="1232801"/>
    <lineage>
        <taxon>Eukaryota</taxon>
        <taxon>Metazoa</taxon>
        <taxon>Ecdysozoa</taxon>
        <taxon>Arthropoda</taxon>
        <taxon>Crustacea</taxon>
        <taxon>Multicrustacea</taxon>
        <taxon>Cirripedia</taxon>
        <taxon>Thoracica</taxon>
        <taxon>Thoracicalcarea</taxon>
        <taxon>Balanomorpha</taxon>
        <taxon>Balanoidea</taxon>
        <taxon>Balanidae</taxon>
        <taxon>Amphibalaninae</taxon>
        <taxon>Amphibalanus</taxon>
    </lineage>
</organism>
<evidence type="ECO:0000313" key="4">
    <source>
        <dbReference type="Proteomes" id="UP000440578"/>
    </source>
</evidence>
<dbReference type="SMART" id="SM00540">
    <property type="entry name" value="LEM"/>
    <property type="match status" value="1"/>
</dbReference>
<gene>
    <name evidence="3" type="primary">emr-1_1</name>
    <name evidence="3" type="ORF">FJT64_000671</name>
</gene>
<accession>A0A6A4VNL2</accession>
<reference evidence="3 4" key="1">
    <citation type="submission" date="2019-07" db="EMBL/GenBank/DDBJ databases">
        <title>Draft genome assembly of a fouling barnacle, Amphibalanus amphitrite (Darwin, 1854): The first reference genome for Thecostraca.</title>
        <authorList>
            <person name="Kim W."/>
        </authorList>
    </citation>
    <scope>NUCLEOTIDE SEQUENCE [LARGE SCALE GENOMIC DNA]</scope>
    <source>
        <strain evidence="3">SNU_AA5</strain>
        <tissue evidence="3">Soma without cirri and trophi</tissue>
    </source>
</reference>
<dbReference type="InterPro" id="IPR003887">
    <property type="entry name" value="LEM_dom"/>
</dbReference>
<evidence type="ECO:0000256" key="1">
    <source>
        <dbReference type="SAM" id="MobiDB-lite"/>
    </source>
</evidence>
<dbReference type="Pfam" id="PF03020">
    <property type="entry name" value="LEM"/>
    <property type="match status" value="1"/>
</dbReference>
<protein>
    <submittedName>
        <fullName evidence="3">Emerin 1</fullName>
    </submittedName>
</protein>
<feature type="domain" description="LEM" evidence="2">
    <location>
        <begin position="1"/>
        <end position="44"/>
    </location>
</feature>